<comment type="similarity">
    <text evidence="17">Belongs to the class VI-like SAM-binding methyltransferase superfamily. PEMT/PEM2 methyltransferase family.</text>
</comment>
<evidence type="ECO:0000256" key="11">
    <source>
        <dbReference type="ARBA" id="ARBA00023128"/>
    </source>
</evidence>
<keyword evidence="13 17" id="KW-0594">Phospholipid biosynthesis</keyword>
<evidence type="ECO:0000256" key="6">
    <source>
        <dbReference type="ARBA" id="ARBA00022691"/>
    </source>
</evidence>
<dbReference type="Pfam" id="PF04191">
    <property type="entry name" value="PEMT"/>
    <property type="match status" value="1"/>
</dbReference>
<evidence type="ECO:0000256" key="5">
    <source>
        <dbReference type="ARBA" id="ARBA00022679"/>
    </source>
</evidence>
<evidence type="ECO:0000256" key="13">
    <source>
        <dbReference type="ARBA" id="ARBA00023209"/>
    </source>
</evidence>
<feature type="topological domain" description="Cytoplasmic" evidence="17">
    <location>
        <begin position="179"/>
        <end position="229"/>
    </location>
</feature>
<evidence type="ECO:0000256" key="16">
    <source>
        <dbReference type="ARBA" id="ARBA00052459"/>
    </source>
</evidence>
<dbReference type="Gene3D" id="1.20.120.1630">
    <property type="match status" value="1"/>
</dbReference>
<feature type="topological domain" description="Lumenal" evidence="17">
    <location>
        <begin position="115"/>
        <end position="157"/>
    </location>
</feature>
<dbReference type="AlphaFoldDB" id="A0AAF0EWA8"/>
<dbReference type="Proteomes" id="UP001219933">
    <property type="component" value="Chromosome 3"/>
</dbReference>
<name>A0AAF0EWA8_9BASI</name>
<keyword evidence="7 17" id="KW-0812">Transmembrane</keyword>
<evidence type="ECO:0000256" key="2">
    <source>
        <dbReference type="ARBA" id="ARBA00005189"/>
    </source>
</evidence>
<dbReference type="PANTHER" id="PTHR15458:SF5">
    <property type="entry name" value="PHOSPHATIDYLETHANOLAMINE N-METHYLTRANSFERASE"/>
    <property type="match status" value="1"/>
</dbReference>
<evidence type="ECO:0000313" key="19">
    <source>
        <dbReference type="EMBL" id="WFD35516.1"/>
    </source>
</evidence>
<dbReference type="PROSITE" id="PS51599">
    <property type="entry name" value="SAM_PEMT_PEM2"/>
    <property type="match status" value="1"/>
</dbReference>
<dbReference type="EC" id="2.1.1.71" evidence="17"/>
<evidence type="ECO:0000256" key="17">
    <source>
        <dbReference type="HAMAP-Rule" id="MF_03216"/>
    </source>
</evidence>
<sequence length="229" mass="25135">MLVDLTRPSLALAAANIVFNPLFWNIVAQNATDAEYRRHTITRALGGNRYLGCYLLALTIFSLGILRDHLFAAALEEQPSHELLEHRAVRALGASLISVGMILVVSSMWVLGVTGTYLGDYFGILMDHMVTGFPFNVTSDPMYWGSSANFIGVALWYGKPAGLLLSALVIVCYVIALRYEGPFTTMIYKRAAEEKAAIEAAERASTLATGPPPHPAYFLRAQHRVTTEK</sequence>
<feature type="transmembrane region" description="Helical" evidence="18">
    <location>
        <begin position="47"/>
        <end position="67"/>
    </location>
</feature>
<feature type="transmembrane region" description="Helical" evidence="18">
    <location>
        <begin position="88"/>
        <end position="111"/>
    </location>
</feature>
<comment type="catalytic activity">
    <reaction evidence="16 17">
        <text>a 1,2-diacyl-sn-glycero-3-phospho-N-methylethanolamine + S-adenosyl-L-methionine = a 1,2-diacyl-sn-glycero-3-phospho-N,N-dimethylethanolamine + S-adenosyl-L-homocysteine + H(+)</text>
        <dbReference type="Rhea" id="RHEA:32735"/>
        <dbReference type="ChEBI" id="CHEBI:15378"/>
        <dbReference type="ChEBI" id="CHEBI:57856"/>
        <dbReference type="ChEBI" id="CHEBI:59789"/>
        <dbReference type="ChEBI" id="CHEBI:64572"/>
        <dbReference type="ChEBI" id="CHEBI:64573"/>
        <dbReference type="EC" id="2.1.1.71"/>
    </reaction>
</comment>
<feature type="topological domain" description="Cytoplasmic" evidence="17">
    <location>
        <begin position="67"/>
        <end position="93"/>
    </location>
</feature>
<evidence type="ECO:0000313" key="20">
    <source>
        <dbReference type="Proteomes" id="UP001219933"/>
    </source>
</evidence>
<reference evidence="19" key="1">
    <citation type="submission" date="2023-03" db="EMBL/GenBank/DDBJ databases">
        <title>Mating type loci evolution in Malassezia.</title>
        <authorList>
            <person name="Coelho M.A."/>
        </authorList>
    </citation>
    <scope>NUCLEOTIDE SEQUENCE</scope>
    <source>
        <strain evidence="19">CBS 11721</strain>
    </source>
</reference>
<keyword evidence="11 17" id="KW-0496">Mitochondrion</keyword>
<keyword evidence="10 17" id="KW-0443">Lipid metabolism</keyword>
<evidence type="ECO:0000256" key="12">
    <source>
        <dbReference type="ARBA" id="ARBA00023136"/>
    </source>
</evidence>
<dbReference type="GO" id="GO:0032259">
    <property type="term" value="P:methylation"/>
    <property type="evidence" value="ECO:0007669"/>
    <property type="project" value="UniProtKB-KW"/>
</dbReference>
<keyword evidence="4 17" id="KW-0489">Methyltransferase</keyword>
<comment type="pathway">
    <text evidence="2">Lipid metabolism.</text>
</comment>
<gene>
    <name evidence="19" type="ORF">MCUN1_002374</name>
</gene>
<keyword evidence="14 17" id="KW-1208">Phospholipid metabolism</keyword>
<keyword evidence="3 17" id="KW-0444">Lipid biosynthesis</keyword>
<keyword evidence="20" id="KW-1185">Reference proteome</keyword>
<dbReference type="GO" id="GO:0005789">
    <property type="term" value="C:endoplasmic reticulum membrane"/>
    <property type="evidence" value="ECO:0007669"/>
    <property type="project" value="UniProtKB-SubCell"/>
</dbReference>
<evidence type="ECO:0000256" key="18">
    <source>
        <dbReference type="SAM" id="Phobius"/>
    </source>
</evidence>
<feature type="binding site" evidence="17">
    <location>
        <begin position="180"/>
        <end position="181"/>
    </location>
    <ligand>
        <name>S-adenosyl-L-methionine</name>
        <dbReference type="ChEBI" id="CHEBI:59789"/>
    </ligand>
</feature>
<dbReference type="FunFam" id="1.20.120.1630:FF:000005">
    <property type="entry name" value="Phosphatidylethanolamine N-methyltransferase"/>
    <property type="match status" value="1"/>
</dbReference>
<keyword evidence="8 17" id="KW-0256">Endoplasmic reticulum</keyword>
<dbReference type="InterPro" id="IPR024960">
    <property type="entry name" value="PEMT/MFAP"/>
</dbReference>
<dbReference type="PANTHER" id="PTHR15458">
    <property type="entry name" value="PHOSPHATIDYLETHANOLAMINE N-METHYLTRANSFERASE"/>
    <property type="match status" value="1"/>
</dbReference>
<keyword evidence="9 17" id="KW-1133">Transmembrane helix</keyword>
<evidence type="ECO:0000256" key="7">
    <source>
        <dbReference type="ARBA" id="ARBA00022692"/>
    </source>
</evidence>
<comment type="pathway">
    <text evidence="1 17">Phospholipid metabolism; phosphatidylcholine biosynthesis.</text>
</comment>
<keyword evidence="5 17" id="KW-0808">Transferase</keyword>
<evidence type="ECO:0000256" key="15">
    <source>
        <dbReference type="ARBA" id="ARBA00051252"/>
    </source>
</evidence>
<evidence type="ECO:0000256" key="3">
    <source>
        <dbReference type="ARBA" id="ARBA00022516"/>
    </source>
</evidence>
<comment type="function">
    <text evidence="17">Catalyzes the second two steps of the methylation pathway of phosphatidylcholine biosynthesis, the SAM-dependent methylation of phosphatidylmonomethylethanolamine (PMME) to phosphatidyldimethylethanolamine (PDME) and of PDME to phosphatidylcholine (PC).</text>
</comment>
<dbReference type="InterPro" id="IPR007318">
    <property type="entry name" value="Phopholipid_MeTrfase"/>
</dbReference>
<evidence type="ECO:0000256" key="4">
    <source>
        <dbReference type="ARBA" id="ARBA00022603"/>
    </source>
</evidence>
<dbReference type="GO" id="GO:0031966">
    <property type="term" value="C:mitochondrial membrane"/>
    <property type="evidence" value="ECO:0007669"/>
    <property type="project" value="UniProtKB-SubCell"/>
</dbReference>
<dbReference type="PIRSF" id="PIRSF005444">
    <property type="entry name" value="PEMT"/>
    <property type="match status" value="1"/>
</dbReference>
<dbReference type="GO" id="GO:0006656">
    <property type="term" value="P:phosphatidylcholine biosynthetic process"/>
    <property type="evidence" value="ECO:0007669"/>
    <property type="project" value="UniProtKB-UniRule"/>
</dbReference>
<dbReference type="GO" id="GO:0000773">
    <property type="term" value="F:phosphatidyl-N-methylethanolamine N-methyltransferase activity"/>
    <property type="evidence" value="ECO:0007669"/>
    <property type="project" value="UniProtKB-UniRule"/>
</dbReference>
<feature type="topological domain" description="Lumenal" evidence="17">
    <location>
        <begin position="1"/>
        <end position="7"/>
    </location>
</feature>
<protein>
    <recommendedName>
        <fullName evidence="17">Phosphatidyl-N-methylethanolamine N-methyltransferase</fullName>
        <ecNumber evidence="17">2.1.1.71</ecNumber>
    </recommendedName>
    <alternativeName>
        <fullName evidence="17">Phospholipid methyltransferase</fullName>
        <shortName evidence="17">PLMT</shortName>
    </alternativeName>
</protein>
<dbReference type="EMBL" id="CP119879">
    <property type="protein sequence ID" value="WFD35516.1"/>
    <property type="molecule type" value="Genomic_DNA"/>
</dbReference>
<feature type="binding site" evidence="17">
    <location>
        <begin position="98"/>
        <end position="100"/>
    </location>
    <ligand>
        <name>S-adenosyl-L-methionine</name>
        <dbReference type="ChEBI" id="CHEBI:59789"/>
    </ligand>
</feature>
<keyword evidence="6 17" id="KW-0949">S-adenosyl-L-methionine</keyword>
<feature type="topological domain" description="Lumenal" evidence="17">
    <location>
        <begin position="33"/>
        <end position="44"/>
    </location>
</feature>
<evidence type="ECO:0000256" key="1">
    <source>
        <dbReference type="ARBA" id="ARBA00004969"/>
    </source>
</evidence>
<comment type="subcellular location">
    <subcellularLocation>
        <location evidence="17">Endoplasmic reticulum membrane</location>
        <topology evidence="17">Multi-pass membrane protein</topology>
    </subcellularLocation>
    <subcellularLocation>
        <location evidence="17">Mitochondrion membrane</location>
        <topology evidence="17">Multi-pass membrane protein</topology>
    </subcellularLocation>
</comment>
<organism evidence="19 20">
    <name type="scientific">Malassezia cuniculi</name>
    <dbReference type="NCBI Taxonomy" id="948313"/>
    <lineage>
        <taxon>Eukaryota</taxon>
        <taxon>Fungi</taxon>
        <taxon>Dikarya</taxon>
        <taxon>Basidiomycota</taxon>
        <taxon>Ustilaginomycotina</taxon>
        <taxon>Malasseziomycetes</taxon>
        <taxon>Malasseziales</taxon>
        <taxon>Malasseziaceae</taxon>
        <taxon>Malassezia</taxon>
    </lineage>
</organism>
<evidence type="ECO:0000256" key="14">
    <source>
        <dbReference type="ARBA" id="ARBA00023264"/>
    </source>
</evidence>
<feature type="transmembrane region" description="Helical" evidence="18">
    <location>
        <begin position="9"/>
        <end position="27"/>
    </location>
</feature>
<evidence type="ECO:0000256" key="10">
    <source>
        <dbReference type="ARBA" id="ARBA00023098"/>
    </source>
</evidence>
<evidence type="ECO:0000256" key="8">
    <source>
        <dbReference type="ARBA" id="ARBA00022824"/>
    </source>
</evidence>
<feature type="transmembrane region" description="Helical" evidence="18">
    <location>
        <begin position="161"/>
        <end position="179"/>
    </location>
</feature>
<evidence type="ECO:0000256" key="9">
    <source>
        <dbReference type="ARBA" id="ARBA00022989"/>
    </source>
</evidence>
<feature type="intramembrane region" description="Helical" evidence="17">
    <location>
        <begin position="8"/>
        <end position="28"/>
    </location>
</feature>
<proteinExistence type="inferred from homology"/>
<accession>A0AAF0EWA8</accession>
<dbReference type="HAMAP" id="MF_03216">
    <property type="entry name" value="PLMT"/>
    <property type="match status" value="1"/>
</dbReference>
<comment type="catalytic activity">
    <reaction evidence="15">
        <text>a 1,2-diacyl-sn-glycero-3-phospho-N,N-dimethylethanolamine + S-adenosyl-L-methionine = a 1,2-diacyl-sn-glycero-3-phosphocholine + S-adenosyl-L-homocysteine + H(+)</text>
        <dbReference type="Rhea" id="RHEA:32739"/>
        <dbReference type="ChEBI" id="CHEBI:15378"/>
        <dbReference type="ChEBI" id="CHEBI:57643"/>
        <dbReference type="ChEBI" id="CHEBI:57856"/>
        <dbReference type="ChEBI" id="CHEBI:59789"/>
        <dbReference type="ChEBI" id="CHEBI:64572"/>
        <dbReference type="EC" id="2.1.1.71"/>
    </reaction>
</comment>
<keyword evidence="12 17" id="KW-0472">Membrane</keyword>